<keyword evidence="1" id="KW-0285">Flavoprotein</keyword>
<dbReference type="InterPro" id="IPR029039">
    <property type="entry name" value="Flavoprotein-like_sf"/>
</dbReference>
<organism evidence="3 4">
    <name type="scientific">Alkalimarinus sediminis</name>
    <dbReference type="NCBI Taxonomy" id="1632866"/>
    <lineage>
        <taxon>Bacteria</taxon>
        <taxon>Pseudomonadati</taxon>
        <taxon>Pseudomonadota</taxon>
        <taxon>Gammaproteobacteria</taxon>
        <taxon>Alteromonadales</taxon>
        <taxon>Alteromonadaceae</taxon>
        <taxon>Alkalimarinus</taxon>
    </lineage>
</organism>
<evidence type="ECO:0000313" key="3">
    <source>
        <dbReference type="EMBL" id="UZW74854.1"/>
    </source>
</evidence>
<proteinExistence type="predicted"/>
<evidence type="ECO:0000313" key="4">
    <source>
        <dbReference type="Proteomes" id="UP001164472"/>
    </source>
</evidence>
<dbReference type="RefSeq" id="WP_251810281.1">
    <property type="nucleotide sequence ID" value="NZ_CP101527.1"/>
</dbReference>
<reference evidence="3" key="1">
    <citation type="submission" date="2022-07" db="EMBL/GenBank/DDBJ databases">
        <title>Alkalimarinus sp. nov., isolated from gut of a Alitta virens.</title>
        <authorList>
            <person name="Yang A.I."/>
            <person name="Shin N.-R."/>
        </authorList>
    </citation>
    <scope>NUCLEOTIDE SEQUENCE</scope>
    <source>
        <strain evidence="3">FA028</strain>
    </source>
</reference>
<dbReference type="KEGG" id="asem:NNL22_17820"/>
<dbReference type="Gene3D" id="3.40.50.360">
    <property type="match status" value="1"/>
</dbReference>
<keyword evidence="1" id="KW-0288">FMN</keyword>
<dbReference type="Pfam" id="PF03358">
    <property type="entry name" value="FMN_red"/>
    <property type="match status" value="1"/>
</dbReference>
<accession>A0A9E8KPL5</accession>
<gene>
    <name evidence="3" type="ORF">NNL22_17820</name>
</gene>
<dbReference type="GO" id="GO:0016491">
    <property type="term" value="F:oxidoreductase activity"/>
    <property type="evidence" value="ECO:0007669"/>
    <property type="project" value="InterPro"/>
</dbReference>
<name>A0A9E8KPL5_9ALTE</name>
<feature type="domain" description="NADPH-dependent FMN reductase-like" evidence="2">
    <location>
        <begin position="43"/>
        <end position="124"/>
    </location>
</feature>
<dbReference type="EMBL" id="CP101527">
    <property type="protein sequence ID" value="UZW74854.1"/>
    <property type="molecule type" value="Genomic_DNA"/>
</dbReference>
<dbReference type="SUPFAM" id="SSF52218">
    <property type="entry name" value="Flavoproteins"/>
    <property type="match status" value="1"/>
</dbReference>
<protein>
    <submittedName>
        <fullName evidence="3">NAD(P)H-dependent oxidoreductase</fullName>
    </submittedName>
</protein>
<dbReference type="Proteomes" id="UP001164472">
    <property type="component" value="Chromosome"/>
</dbReference>
<evidence type="ECO:0000256" key="1">
    <source>
        <dbReference type="ARBA" id="ARBA00022643"/>
    </source>
</evidence>
<sequence>MSVKKKLLVVAHAPSINTQRMVDAVLKGAQHEDIENVEVTYIPPLNANAEDVLAADAIILGTTENLAYMSGALKDFFDRTYYAVLEKKQGLPAAAYIRAGQDGTGTKRALETILTGLKWRWVQEPLVCRGDFSEDFISQCEELGLTMAASLDAGVI</sequence>
<keyword evidence="4" id="KW-1185">Reference proteome</keyword>
<dbReference type="AlphaFoldDB" id="A0A9E8KPL5"/>
<evidence type="ECO:0000259" key="2">
    <source>
        <dbReference type="Pfam" id="PF03358"/>
    </source>
</evidence>
<dbReference type="InterPro" id="IPR005025">
    <property type="entry name" value="FMN_Rdtase-like_dom"/>
</dbReference>